<organism evidence="4 5">
    <name type="scientific">Clostridium disporicum</name>
    <dbReference type="NCBI Taxonomy" id="84024"/>
    <lineage>
        <taxon>Bacteria</taxon>
        <taxon>Bacillati</taxon>
        <taxon>Bacillota</taxon>
        <taxon>Clostridia</taxon>
        <taxon>Eubacteriales</taxon>
        <taxon>Clostridiaceae</taxon>
        <taxon>Clostridium</taxon>
    </lineage>
</organism>
<dbReference type="InterPro" id="IPR029058">
    <property type="entry name" value="AB_hydrolase_fold"/>
</dbReference>
<dbReference type="PANTHER" id="PTHR43037:SF5">
    <property type="entry name" value="FERULOYL ESTERASE"/>
    <property type="match status" value="1"/>
</dbReference>
<dbReference type="PROSITE" id="PS51257">
    <property type="entry name" value="PROKAR_LIPOPROTEIN"/>
    <property type="match status" value="1"/>
</dbReference>
<dbReference type="GO" id="GO:0016787">
    <property type="term" value="F:hydrolase activity"/>
    <property type="evidence" value="ECO:0007669"/>
    <property type="project" value="UniProtKB-KW"/>
</dbReference>
<keyword evidence="1 3" id="KW-0732">Signal</keyword>
<dbReference type="SUPFAM" id="SSF53474">
    <property type="entry name" value="alpha/beta-Hydrolases"/>
    <property type="match status" value="1"/>
</dbReference>
<proteinExistence type="predicted"/>
<dbReference type="GO" id="GO:0005576">
    <property type="term" value="C:extracellular region"/>
    <property type="evidence" value="ECO:0007669"/>
    <property type="project" value="InterPro"/>
</dbReference>
<keyword evidence="2" id="KW-0378">Hydrolase</keyword>
<name>A0A174I8U7_9CLOT</name>
<dbReference type="InterPro" id="IPR050955">
    <property type="entry name" value="Plant_Biomass_Hydrol_Est"/>
</dbReference>
<dbReference type="Gene3D" id="3.40.50.1820">
    <property type="entry name" value="alpha/beta hydrolase"/>
    <property type="match status" value="1"/>
</dbReference>
<evidence type="ECO:0000313" key="4">
    <source>
        <dbReference type="EMBL" id="CUO82891.1"/>
    </source>
</evidence>
<feature type="chain" id="PRO_5038992165" evidence="3">
    <location>
        <begin position="26"/>
        <end position="594"/>
    </location>
</feature>
<evidence type="ECO:0000313" key="5">
    <source>
        <dbReference type="Proteomes" id="UP000095594"/>
    </source>
</evidence>
<reference evidence="4 5" key="1">
    <citation type="submission" date="2015-09" db="EMBL/GenBank/DDBJ databases">
        <authorList>
            <consortium name="Pathogen Informatics"/>
        </authorList>
    </citation>
    <scope>NUCLEOTIDE SEQUENCE [LARGE SCALE GENOMIC DNA]</scope>
    <source>
        <strain evidence="4 5">2789STDY5834856</strain>
    </source>
</reference>
<evidence type="ECO:0000256" key="2">
    <source>
        <dbReference type="ARBA" id="ARBA00022801"/>
    </source>
</evidence>
<dbReference type="OrthoDB" id="108903at2"/>
<dbReference type="PANTHER" id="PTHR43037">
    <property type="entry name" value="UNNAMED PRODUCT-RELATED"/>
    <property type="match status" value="1"/>
</dbReference>
<dbReference type="AlphaFoldDB" id="A0A174I8U7"/>
<gene>
    <name evidence="4" type="ORF">ERS852471_02402</name>
</gene>
<evidence type="ECO:0000256" key="1">
    <source>
        <dbReference type="ARBA" id="ARBA00022729"/>
    </source>
</evidence>
<dbReference type="InterPro" id="IPR010126">
    <property type="entry name" value="Esterase_phb"/>
</dbReference>
<accession>A0A174I8U7</accession>
<evidence type="ECO:0000256" key="3">
    <source>
        <dbReference type="SAM" id="SignalP"/>
    </source>
</evidence>
<dbReference type="RefSeq" id="WP_084759027.1">
    <property type="nucleotide sequence ID" value="NZ_CABIXQ010000017.1"/>
</dbReference>
<dbReference type="Pfam" id="PF10503">
    <property type="entry name" value="Esterase_PHB"/>
    <property type="match status" value="1"/>
</dbReference>
<dbReference type="Proteomes" id="UP000095594">
    <property type="component" value="Unassembled WGS sequence"/>
</dbReference>
<dbReference type="EMBL" id="CYZX01000017">
    <property type="protein sequence ID" value="CUO82891.1"/>
    <property type="molecule type" value="Genomic_DNA"/>
</dbReference>
<protein>
    <submittedName>
        <fullName evidence="4">Poly(3-hydroxybutyrate) depolymerase</fullName>
    </submittedName>
</protein>
<sequence>MKRNFIRYISTLVTVFYIFSITGCASSNKESTSDNVTNTVTDEVSEEPVENILTLTNSEVTEGYSYYMYNALVDGYTSIRSDVLTPKYYIFAGNKSEEDANKLIADLGLLENVREWAGEVYVISPLSGEAYDDKDKEAFIDLVGGAINNVKVIGIDDGATFVNNYISQSCYFIAGMMIYGGEMNDGLEKNDVVPVYASNTSDVAVEFYQNINDATKKSEKDNYVLYENEDKPLQKVVVASKEETLKEAFNNAWESVLSRNYRQHNDIAEFYMLSARSATENYDLIEVPIFEELGITYNQEIDQNVTGMDGKYTWFEYVPNTVASSKENSVPLVVSLHGNQNDPRLQGDSTGWPELAAKENFIVVSPEWQEKEVNFFKCDGLGGDGVMNLVEDLKVKYPQIDPSRIYVTGLSIGGAESFLLGVQYSNIFAGVGVVSGVNVFANEVTEIANNYTAGEIPLLYLCGDHDFFQMIPVDGSSEYGTAFLFGNQVWDEDENVHIFSSLQAYQKVNGLEVSEMDMSANEYYGIALDDQKWTTLGDKEMYTGTLSNENGVVMELAAIKDLAHWNYKPEAEYMWNFFKRYSRDVETGELIFNN</sequence>
<feature type="signal peptide" evidence="3">
    <location>
        <begin position="1"/>
        <end position="25"/>
    </location>
</feature>